<evidence type="ECO:0000256" key="1">
    <source>
        <dbReference type="SAM" id="MobiDB-lite"/>
    </source>
</evidence>
<gene>
    <name evidence="2" type="ORF">GCM10017772_40440</name>
</gene>
<dbReference type="SUPFAM" id="SSF143212">
    <property type="entry name" value="Rv2632c-like"/>
    <property type="match status" value="1"/>
</dbReference>
<accession>A0A919G4C7</accession>
<name>A0A919G4C7_9MICO</name>
<dbReference type="Gene3D" id="3.30.160.240">
    <property type="entry name" value="Rv1738"/>
    <property type="match status" value="1"/>
</dbReference>
<protein>
    <recommendedName>
        <fullName evidence="4">DUF1876 domain-containing protein</fullName>
    </recommendedName>
</protein>
<reference evidence="2" key="1">
    <citation type="journal article" date="2014" name="Int. J. Syst. Evol. Microbiol.">
        <title>Complete genome sequence of Corynebacterium casei LMG S-19264T (=DSM 44701T), isolated from a smear-ripened cheese.</title>
        <authorList>
            <consortium name="US DOE Joint Genome Institute (JGI-PGF)"/>
            <person name="Walter F."/>
            <person name="Albersmeier A."/>
            <person name="Kalinowski J."/>
            <person name="Ruckert C."/>
        </authorList>
    </citation>
    <scope>NUCLEOTIDE SEQUENCE</scope>
    <source>
        <strain evidence="2">CGMCC 4.7398</strain>
    </source>
</reference>
<proteinExistence type="predicted"/>
<organism evidence="2 3">
    <name type="scientific">Promicromonospora soli</name>
    <dbReference type="NCBI Taxonomy" id="2035533"/>
    <lineage>
        <taxon>Bacteria</taxon>
        <taxon>Bacillati</taxon>
        <taxon>Actinomycetota</taxon>
        <taxon>Actinomycetes</taxon>
        <taxon>Micrococcales</taxon>
        <taxon>Promicromonosporaceae</taxon>
        <taxon>Promicromonospora</taxon>
    </lineage>
</organism>
<sequence length="93" mass="10253">MAHTWNVAIRLFDADDIERDGTLTAAHAVLTTSSGTSLEGHGRARRNPDDPQVREIGEELAAARALRDLADRLLRATSDDIAEIEHRPVHLHP</sequence>
<dbReference type="EMBL" id="BNAS01000006">
    <property type="protein sequence ID" value="GHH78007.1"/>
    <property type="molecule type" value="Genomic_DNA"/>
</dbReference>
<dbReference type="Pfam" id="PF08962">
    <property type="entry name" value="Rv2632c-like"/>
    <property type="match status" value="1"/>
</dbReference>
<dbReference type="AlphaFoldDB" id="A0A919G4C7"/>
<evidence type="ECO:0008006" key="4">
    <source>
        <dbReference type="Google" id="ProtNLM"/>
    </source>
</evidence>
<dbReference type="InterPro" id="IPR038070">
    <property type="entry name" value="Rv2632c-like_sf"/>
</dbReference>
<keyword evidence="3" id="KW-1185">Reference proteome</keyword>
<comment type="caution">
    <text evidence="2">The sequence shown here is derived from an EMBL/GenBank/DDBJ whole genome shotgun (WGS) entry which is preliminary data.</text>
</comment>
<dbReference type="InterPro" id="IPR015057">
    <property type="entry name" value="Rv2632c-like"/>
</dbReference>
<reference evidence="2" key="2">
    <citation type="submission" date="2020-09" db="EMBL/GenBank/DDBJ databases">
        <authorList>
            <person name="Sun Q."/>
            <person name="Zhou Y."/>
        </authorList>
    </citation>
    <scope>NUCLEOTIDE SEQUENCE</scope>
    <source>
        <strain evidence="2">CGMCC 4.7398</strain>
    </source>
</reference>
<feature type="region of interest" description="Disordered" evidence="1">
    <location>
        <begin position="32"/>
        <end position="53"/>
    </location>
</feature>
<dbReference type="Proteomes" id="UP000627369">
    <property type="component" value="Unassembled WGS sequence"/>
</dbReference>
<evidence type="ECO:0000313" key="3">
    <source>
        <dbReference type="Proteomes" id="UP000627369"/>
    </source>
</evidence>
<evidence type="ECO:0000313" key="2">
    <source>
        <dbReference type="EMBL" id="GHH78007.1"/>
    </source>
</evidence>
<feature type="compositionally biased region" description="Basic and acidic residues" evidence="1">
    <location>
        <begin position="40"/>
        <end position="53"/>
    </location>
</feature>